<evidence type="ECO:0000256" key="1">
    <source>
        <dbReference type="SAM" id="Coils"/>
    </source>
</evidence>
<dbReference type="STRING" id="225324.SAMN02745126_01787"/>
<dbReference type="OrthoDB" id="180544at2"/>
<feature type="coiled-coil region" evidence="1">
    <location>
        <begin position="222"/>
        <end position="250"/>
    </location>
</feature>
<sequence length="657" mass="72139">MAAQADLFAPAIQPPQAPDGRAGPRLWVRRLAIFEDPQTIKRDVSLKPGLNIIWTPDMSNSGSRALAHGSGKTTFCRLLRACLGEPGYATDAQRSRLMARLPNGLFAAEILIDGVCWVAIRPLGLPGGEFVVQADSIEDAIARGHRDGDQASIDAVIVSSFFSTIAGATPAEVSREQVWDVIRAWLTRDQECRLADVLAWRSSQTQTRSRAQVLGETAKLTMVRLALRALDAEERAAAARERELVAALEEERRRHTYQQQRYAEGLKAVRLALGVSDEVGFEDTIDQKGLVSLAEEALADAMRADLPKPPDVGSIFARQKALNEEHETLTAKRQELENETRFKRGEAERYRSEANQGEIDISQGGIRVCPVCRVSIDEVKAKGCGIALERCDLPAIRAAIEEKQKKAADLDSDASAAQQEAKRIEALIQQLEPRKQALEAEAKAADAASRAAQAAAKAVQDRVYRARRTLDDVRSLREREAAARSTPAETTALETVRAKLKLGYSRSRAAIRILEERYQGIMAAWLPEGVQGSIKLDGHGLKVDAEFSGRGEVSTAALDSLKIVAFDLAALHLAVEEKADLPAFLIHDSPREADLDGQLYARLFSLVHQWAEEVEAPCFQYIVTTTTAPPSELQGDRYVRLVMSSTPAERRLFAMDI</sequence>
<feature type="region of interest" description="Disordered" evidence="2">
    <location>
        <begin position="1"/>
        <end position="21"/>
    </location>
</feature>
<accession>A0A1T4LZC7</accession>
<proteinExistence type="predicted"/>
<reference evidence="5" key="1">
    <citation type="submission" date="2017-02" db="EMBL/GenBank/DDBJ databases">
        <authorList>
            <person name="Varghese N."/>
            <person name="Submissions S."/>
        </authorList>
    </citation>
    <scope>NUCLEOTIDE SEQUENCE [LARGE SCALE GENOMIC DNA]</scope>
    <source>
        <strain evidence="5">ATCC 27094</strain>
    </source>
</reference>
<dbReference type="Proteomes" id="UP000190092">
    <property type="component" value="Unassembled WGS sequence"/>
</dbReference>
<dbReference type="InterPro" id="IPR018760">
    <property type="entry name" value="DUF2326"/>
</dbReference>
<keyword evidence="5" id="KW-1185">Reference proteome</keyword>
<feature type="coiled-coil region" evidence="1">
    <location>
        <begin position="400"/>
        <end position="455"/>
    </location>
</feature>
<evidence type="ECO:0000256" key="2">
    <source>
        <dbReference type="SAM" id="MobiDB-lite"/>
    </source>
</evidence>
<gene>
    <name evidence="4" type="ORF">SAMN02745126_01787</name>
</gene>
<dbReference type="AlphaFoldDB" id="A0A1T4LZC7"/>
<dbReference type="EMBL" id="FUWJ01000001">
    <property type="protein sequence ID" value="SJZ59814.1"/>
    <property type="molecule type" value="Genomic_DNA"/>
</dbReference>
<feature type="coiled-coil region" evidence="1">
    <location>
        <begin position="319"/>
        <end position="353"/>
    </location>
</feature>
<keyword evidence="1" id="KW-0175">Coiled coil</keyword>
<organism evidence="4 5">
    <name type="scientific">Enhydrobacter aerosaccus</name>
    <dbReference type="NCBI Taxonomy" id="225324"/>
    <lineage>
        <taxon>Bacteria</taxon>
        <taxon>Pseudomonadati</taxon>
        <taxon>Pseudomonadota</taxon>
        <taxon>Alphaproteobacteria</taxon>
        <taxon>Hyphomicrobiales</taxon>
        <taxon>Enhydrobacter</taxon>
    </lineage>
</organism>
<dbReference type="Pfam" id="PF10088">
    <property type="entry name" value="DUF2326"/>
    <property type="match status" value="1"/>
</dbReference>
<evidence type="ECO:0000313" key="4">
    <source>
        <dbReference type="EMBL" id="SJZ59814.1"/>
    </source>
</evidence>
<evidence type="ECO:0000313" key="5">
    <source>
        <dbReference type="Proteomes" id="UP000190092"/>
    </source>
</evidence>
<protein>
    <recommendedName>
        <fullName evidence="3">DUF2326 domain-containing protein</fullName>
    </recommendedName>
</protein>
<evidence type="ECO:0000259" key="3">
    <source>
        <dbReference type="Pfam" id="PF10088"/>
    </source>
</evidence>
<name>A0A1T4LZC7_9HYPH</name>
<dbReference type="RefSeq" id="WP_085933375.1">
    <property type="nucleotide sequence ID" value="NZ_FUWJ01000001.1"/>
</dbReference>
<feature type="domain" description="DUF2326" evidence="3">
    <location>
        <begin position="560"/>
        <end position="628"/>
    </location>
</feature>